<gene>
    <name evidence="2" type="ORF">COLO4_29757</name>
</gene>
<name>A0A1R3HD99_9ROSI</name>
<evidence type="ECO:0000313" key="2">
    <source>
        <dbReference type="EMBL" id="OMO68300.1"/>
    </source>
</evidence>
<feature type="compositionally biased region" description="Basic residues" evidence="1">
    <location>
        <begin position="13"/>
        <end position="26"/>
    </location>
</feature>
<keyword evidence="3" id="KW-1185">Reference proteome</keyword>
<proteinExistence type="predicted"/>
<feature type="region of interest" description="Disordered" evidence="1">
    <location>
        <begin position="1"/>
        <end position="63"/>
    </location>
</feature>
<evidence type="ECO:0000313" key="3">
    <source>
        <dbReference type="Proteomes" id="UP000187203"/>
    </source>
</evidence>
<dbReference type="AlphaFoldDB" id="A0A1R3HD99"/>
<accession>A0A1R3HD99</accession>
<dbReference type="EMBL" id="AWUE01020398">
    <property type="protein sequence ID" value="OMO68300.1"/>
    <property type="molecule type" value="Genomic_DNA"/>
</dbReference>
<evidence type="ECO:0000256" key="1">
    <source>
        <dbReference type="SAM" id="MobiDB-lite"/>
    </source>
</evidence>
<reference evidence="3" key="1">
    <citation type="submission" date="2013-09" db="EMBL/GenBank/DDBJ databases">
        <title>Corchorus olitorius genome sequencing.</title>
        <authorList>
            <person name="Alam M."/>
            <person name="Haque M.S."/>
            <person name="Islam M.S."/>
            <person name="Emdad E.M."/>
            <person name="Islam M.M."/>
            <person name="Ahmed B."/>
            <person name="Halim A."/>
            <person name="Hossen Q.M.M."/>
            <person name="Hossain M.Z."/>
            <person name="Ahmed R."/>
            <person name="Khan M.M."/>
            <person name="Islam R."/>
            <person name="Rashid M.M."/>
            <person name="Khan S.A."/>
            <person name="Rahman M.S."/>
            <person name="Alam M."/>
            <person name="Yahiya A.S."/>
            <person name="Khan M.S."/>
            <person name="Azam M.S."/>
            <person name="Haque T."/>
            <person name="Lashkar M.Z.H."/>
            <person name="Akhand A.I."/>
            <person name="Morshed G."/>
            <person name="Roy S."/>
            <person name="Uddin K.S."/>
            <person name="Rabeya T."/>
            <person name="Hossain A.S."/>
            <person name="Chowdhury A."/>
            <person name="Snigdha A.R."/>
            <person name="Mortoza M.S."/>
            <person name="Matin S.A."/>
            <person name="Hoque S.M.E."/>
            <person name="Islam M.K."/>
            <person name="Roy D.K."/>
            <person name="Haider R."/>
            <person name="Moosa M.M."/>
            <person name="Elias S.M."/>
            <person name="Hasan A.M."/>
            <person name="Jahan S."/>
            <person name="Shafiuddin M."/>
            <person name="Mahmood N."/>
            <person name="Shommy N.S."/>
        </authorList>
    </citation>
    <scope>NUCLEOTIDE SEQUENCE [LARGE SCALE GENOMIC DNA]</scope>
    <source>
        <strain evidence="3">cv. O-4</strain>
    </source>
</reference>
<dbReference type="Proteomes" id="UP000187203">
    <property type="component" value="Unassembled WGS sequence"/>
</dbReference>
<comment type="caution">
    <text evidence="2">The sequence shown here is derived from an EMBL/GenBank/DDBJ whole genome shotgun (WGS) entry which is preliminary data.</text>
</comment>
<dbReference type="PANTHER" id="PTHR35021:SF8">
    <property type="entry name" value="FIBER PROTEIN FB17"/>
    <property type="match status" value="1"/>
</dbReference>
<sequence>MEEPPISFSRLSGSRRGRAKAIRRKYREALAAAKAKRRKKEHCKLNGGPSEASEQPEPKREEKKMEEFIKTSVGMQGEKHGEVRSENEFAEEISVRSVEELLKKETASDVLDCFERKVDRMIEKDKMSINLLLSDYWGYDFKQIPTEVTDEMKHRSEKEEIKMCIQQLKGIGVGTSLFRCAEIAQNGPSADQGRGSWQTPKSDDEHSYIVDEYAELEKMLLANSKKHVKFSDFPGLEEELLETAGGEIPKYLQDIASKIKKACATKETENVLILLYAAIHEMEQCKRLEDLNWYRLSTWVATYNQAKDAGFQLKFVEQHLKKILYAYICFYLKKWCDPKETVQELGAELEMLMRCLSAEQSFRGKPLSYGMFPQ</sequence>
<dbReference type="PANTHER" id="PTHR35021">
    <property type="match status" value="1"/>
</dbReference>
<organism evidence="2 3">
    <name type="scientific">Corchorus olitorius</name>
    <dbReference type="NCBI Taxonomy" id="93759"/>
    <lineage>
        <taxon>Eukaryota</taxon>
        <taxon>Viridiplantae</taxon>
        <taxon>Streptophyta</taxon>
        <taxon>Embryophyta</taxon>
        <taxon>Tracheophyta</taxon>
        <taxon>Spermatophyta</taxon>
        <taxon>Magnoliopsida</taxon>
        <taxon>eudicotyledons</taxon>
        <taxon>Gunneridae</taxon>
        <taxon>Pentapetalae</taxon>
        <taxon>rosids</taxon>
        <taxon>malvids</taxon>
        <taxon>Malvales</taxon>
        <taxon>Malvaceae</taxon>
        <taxon>Grewioideae</taxon>
        <taxon>Apeibeae</taxon>
        <taxon>Corchorus</taxon>
    </lineage>
</organism>
<protein>
    <submittedName>
        <fullName evidence="2">Uncharacterized protein</fullName>
    </submittedName>
</protein>